<gene>
    <name evidence="1" type="ORF">LADA_0G15324G</name>
</gene>
<dbReference type="EMBL" id="LT598457">
    <property type="protein sequence ID" value="SCU95385.1"/>
    <property type="molecule type" value="Genomic_DNA"/>
</dbReference>
<evidence type="ECO:0000313" key="2">
    <source>
        <dbReference type="Proteomes" id="UP000190274"/>
    </source>
</evidence>
<dbReference type="PANTHER" id="PTHR15615:SF27">
    <property type="entry name" value="PHO85 CYCLIN CLG1"/>
    <property type="match status" value="1"/>
</dbReference>
<accession>A0A1G4JWA6</accession>
<dbReference type="AlphaFoldDB" id="A0A1G4JWA6"/>
<dbReference type="PANTHER" id="PTHR15615">
    <property type="match status" value="1"/>
</dbReference>
<reference evidence="2" key="1">
    <citation type="submission" date="2016-03" db="EMBL/GenBank/DDBJ databases">
        <authorList>
            <person name="Devillers H."/>
        </authorList>
    </citation>
    <scope>NUCLEOTIDE SEQUENCE [LARGE SCALE GENOMIC DNA]</scope>
</reference>
<evidence type="ECO:0000313" key="1">
    <source>
        <dbReference type="EMBL" id="SCU95385.1"/>
    </source>
</evidence>
<dbReference type="STRING" id="1266660.A0A1G4JWA6"/>
<name>A0A1G4JWA6_9SACH</name>
<proteinExistence type="predicted"/>
<keyword evidence="2" id="KW-1185">Reference proteome</keyword>
<protein>
    <submittedName>
        <fullName evidence="1">LADA_0G15324g1_1</fullName>
    </submittedName>
</protein>
<organism evidence="1 2">
    <name type="scientific">Lachancea dasiensis</name>
    <dbReference type="NCBI Taxonomy" id="1072105"/>
    <lineage>
        <taxon>Eukaryota</taxon>
        <taxon>Fungi</taxon>
        <taxon>Dikarya</taxon>
        <taxon>Ascomycota</taxon>
        <taxon>Saccharomycotina</taxon>
        <taxon>Saccharomycetes</taxon>
        <taxon>Saccharomycetales</taxon>
        <taxon>Saccharomycetaceae</taxon>
        <taxon>Lachancea</taxon>
    </lineage>
</organism>
<dbReference type="OrthoDB" id="244495at2759"/>
<sequence>MTSYMYYPNYAAPCPGPAVPPRQAFHGHSQSMGAPVGNYGYYPEAQPLQPYYQPQHQQGFHHRYSSSYQMVLPPPGMGFVAPAVPQAPMLPQLQQPSYQPPMPNQQPQYDHGGSQVNGGVRDVLDYDLNFMAEFVVKNAYLIFDNEEALAVEPSSVLNIFNKGVSSVLNATRLPSVTVFMALDFLCKYVAKLPTGIHALGGDSVNIIYQNLMIAFVLANKFNDDKTFTNKSWSHATGMELSVINKFERDWLAVFEWKLFDDNFVLFDEYHKSFEQFCQEKTTPFSYSSYNLSNSSPLPKYGSDLSPSHQNGSGFQTPVQLPSMVYSSPSYTDGRSATSNSFYQQSLASPTSKGTPTSKNGFSSGTSYNYYNAPMQVPPLAPVWGGPTEDLYAPSQFVPPSKAYYCY</sequence>
<dbReference type="GO" id="GO:0005634">
    <property type="term" value="C:nucleus"/>
    <property type="evidence" value="ECO:0007669"/>
    <property type="project" value="TreeGrafter"/>
</dbReference>
<dbReference type="CDD" id="cd20557">
    <property type="entry name" value="CYCLIN_ScPCL1-like"/>
    <property type="match status" value="1"/>
</dbReference>
<dbReference type="Gene3D" id="1.10.472.10">
    <property type="entry name" value="Cyclin-like"/>
    <property type="match status" value="1"/>
</dbReference>
<dbReference type="GO" id="GO:0016538">
    <property type="term" value="F:cyclin-dependent protein serine/threonine kinase regulator activity"/>
    <property type="evidence" value="ECO:0007669"/>
    <property type="project" value="TreeGrafter"/>
</dbReference>
<dbReference type="GO" id="GO:0019901">
    <property type="term" value="F:protein kinase binding"/>
    <property type="evidence" value="ECO:0007669"/>
    <property type="project" value="InterPro"/>
</dbReference>
<dbReference type="Proteomes" id="UP000190274">
    <property type="component" value="Chromosome G"/>
</dbReference>
<dbReference type="InterPro" id="IPR013922">
    <property type="entry name" value="Cyclin_PHO80-like"/>
</dbReference>
<dbReference type="GO" id="GO:0000307">
    <property type="term" value="C:cyclin-dependent protein kinase holoenzyme complex"/>
    <property type="evidence" value="ECO:0007669"/>
    <property type="project" value="TreeGrafter"/>
</dbReference>